<keyword evidence="2" id="KW-0540">Nuclease</keyword>
<keyword evidence="2" id="KW-0378">Hydrolase</keyword>
<dbReference type="OrthoDB" id="9811997at2"/>
<gene>
    <name evidence="2" type="ORF">IE37_00876</name>
</gene>
<dbReference type="Proteomes" id="UP000245720">
    <property type="component" value="Unassembled WGS sequence"/>
</dbReference>
<accession>A0A315Y0X6</accession>
<name>A0A315Y0X6_RUMFL</name>
<proteinExistence type="predicted"/>
<dbReference type="AlphaFoldDB" id="A0A315Y0X6"/>
<comment type="caution">
    <text evidence="2">The sequence shown here is derived from an EMBL/GenBank/DDBJ whole genome shotgun (WGS) entry which is preliminary data.</text>
</comment>
<dbReference type="InterPro" id="IPR002711">
    <property type="entry name" value="HNH"/>
</dbReference>
<protein>
    <submittedName>
        <fullName evidence="2">HNH endonuclease</fullName>
    </submittedName>
</protein>
<dbReference type="GO" id="GO:0004519">
    <property type="term" value="F:endonuclease activity"/>
    <property type="evidence" value="ECO:0007669"/>
    <property type="project" value="UniProtKB-KW"/>
</dbReference>
<dbReference type="Gene3D" id="1.10.30.50">
    <property type="match status" value="1"/>
</dbReference>
<keyword evidence="2" id="KW-0255">Endonuclease</keyword>
<feature type="domain" description="HNH nuclease" evidence="1">
    <location>
        <begin position="46"/>
        <end position="108"/>
    </location>
</feature>
<dbReference type="SMART" id="SM00507">
    <property type="entry name" value="HNHc"/>
    <property type="match status" value="1"/>
</dbReference>
<dbReference type="GO" id="GO:0003676">
    <property type="term" value="F:nucleic acid binding"/>
    <property type="evidence" value="ECO:0007669"/>
    <property type="project" value="InterPro"/>
</dbReference>
<dbReference type="RefSeq" id="WP_109725732.1">
    <property type="nucleotide sequence ID" value="NZ_QGDI01000003.1"/>
</dbReference>
<dbReference type="EMBL" id="QGDI01000003">
    <property type="protein sequence ID" value="PWJ13945.1"/>
    <property type="molecule type" value="Genomic_DNA"/>
</dbReference>
<evidence type="ECO:0000313" key="2">
    <source>
        <dbReference type="EMBL" id="PWJ13945.1"/>
    </source>
</evidence>
<dbReference type="Pfam" id="PF01844">
    <property type="entry name" value="HNH"/>
    <property type="match status" value="1"/>
</dbReference>
<dbReference type="InterPro" id="IPR003615">
    <property type="entry name" value="HNH_nuc"/>
</dbReference>
<dbReference type="GO" id="GO:0008270">
    <property type="term" value="F:zinc ion binding"/>
    <property type="evidence" value="ECO:0007669"/>
    <property type="project" value="InterPro"/>
</dbReference>
<sequence length="131" mass="15182">MKKACPYCGAVHDKGCICPKKPQGKYHQRTELSKADVFRGSYEWKCKREHIMKRDLYLCVACRHKLTGTIRQFNNEDLSVHHIRPLITNYELRLDDNNLITLCRNHHEMAEKGEISAEKLSKILPEHPPGG</sequence>
<reference evidence="2 3" key="1">
    <citation type="submission" date="2018-05" db="EMBL/GenBank/DDBJ databases">
        <title>The Hungate 1000. A catalogue of reference genomes from the rumen microbiome.</title>
        <authorList>
            <person name="Kelly W."/>
        </authorList>
    </citation>
    <scope>NUCLEOTIDE SEQUENCE [LARGE SCALE GENOMIC DNA]</scope>
    <source>
        <strain evidence="2 3">SAb67</strain>
    </source>
</reference>
<evidence type="ECO:0000259" key="1">
    <source>
        <dbReference type="SMART" id="SM00507"/>
    </source>
</evidence>
<organism evidence="2 3">
    <name type="scientific">Ruminococcus flavefaciens</name>
    <dbReference type="NCBI Taxonomy" id="1265"/>
    <lineage>
        <taxon>Bacteria</taxon>
        <taxon>Bacillati</taxon>
        <taxon>Bacillota</taxon>
        <taxon>Clostridia</taxon>
        <taxon>Eubacteriales</taxon>
        <taxon>Oscillospiraceae</taxon>
        <taxon>Ruminococcus</taxon>
    </lineage>
</organism>
<evidence type="ECO:0000313" key="3">
    <source>
        <dbReference type="Proteomes" id="UP000245720"/>
    </source>
</evidence>